<organism evidence="4 5">
    <name type="scientific">Novosphingobium kunmingense</name>
    <dbReference type="NCBI Taxonomy" id="1211806"/>
    <lineage>
        <taxon>Bacteria</taxon>
        <taxon>Pseudomonadati</taxon>
        <taxon>Pseudomonadota</taxon>
        <taxon>Alphaproteobacteria</taxon>
        <taxon>Sphingomonadales</taxon>
        <taxon>Sphingomonadaceae</taxon>
        <taxon>Novosphingobium</taxon>
    </lineage>
</organism>
<dbReference type="PROSITE" id="PS51462">
    <property type="entry name" value="NUDIX"/>
    <property type="match status" value="1"/>
</dbReference>
<dbReference type="InterPro" id="IPR015797">
    <property type="entry name" value="NUDIX_hydrolase-like_dom_sf"/>
</dbReference>
<evidence type="ECO:0000256" key="2">
    <source>
        <dbReference type="ARBA" id="ARBA00022801"/>
    </source>
</evidence>
<gene>
    <name evidence="4" type="ORF">B0I00_2375</name>
</gene>
<dbReference type="EMBL" id="PHUF01000004">
    <property type="protein sequence ID" value="PKB14774.1"/>
    <property type="molecule type" value="Genomic_DNA"/>
</dbReference>
<dbReference type="PANTHER" id="PTHR43046:SF14">
    <property type="entry name" value="MUTT_NUDIX FAMILY PROTEIN"/>
    <property type="match status" value="1"/>
</dbReference>
<reference evidence="4 5" key="1">
    <citation type="submission" date="2017-11" db="EMBL/GenBank/DDBJ databases">
        <title>Genomic Encyclopedia of Type Strains, Phase III (KMG-III): the genomes of soil and plant-associated and newly described type strains.</title>
        <authorList>
            <person name="Whitman W."/>
        </authorList>
    </citation>
    <scope>NUCLEOTIDE SEQUENCE [LARGE SCALE GENOMIC DNA]</scope>
    <source>
        <strain evidence="4 5">CGMCC 1.12274</strain>
    </source>
</reference>
<comment type="cofactor">
    <cofactor evidence="1">
        <name>Mg(2+)</name>
        <dbReference type="ChEBI" id="CHEBI:18420"/>
    </cofactor>
</comment>
<dbReference type="Pfam" id="PF00293">
    <property type="entry name" value="NUDIX"/>
    <property type="match status" value="1"/>
</dbReference>
<keyword evidence="5" id="KW-1185">Reference proteome</keyword>
<accession>A0A2N0H772</accession>
<evidence type="ECO:0000313" key="4">
    <source>
        <dbReference type="EMBL" id="PKB14774.1"/>
    </source>
</evidence>
<name>A0A2N0H772_9SPHN</name>
<dbReference type="RefSeq" id="WP_100867567.1">
    <property type="nucleotide sequence ID" value="NZ_PHUF01000004.1"/>
</dbReference>
<dbReference type="SUPFAM" id="SSF55811">
    <property type="entry name" value="Nudix"/>
    <property type="match status" value="1"/>
</dbReference>
<comment type="caution">
    <text evidence="4">The sequence shown here is derived from an EMBL/GenBank/DDBJ whole genome shotgun (WGS) entry which is preliminary data.</text>
</comment>
<evidence type="ECO:0000259" key="3">
    <source>
        <dbReference type="PROSITE" id="PS51462"/>
    </source>
</evidence>
<dbReference type="Gene3D" id="3.90.79.10">
    <property type="entry name" value="Nucleoside Triphosphate Pyrophosphohydrolase"/>
    <property type="match status" value="1"/>
</dbReference>
<protein>
    <submittedName>
        <fullName evidence="4">ADP-ribose pyrophosphatase YjhB (NUDIX family)</fullName>
    </submittedName>
</protein>
<evidence type="ECO:0000313" key="5">
    <source>
        <dbReference type="Proteomes" id="UP000232587"/>
    </source>
</evidence>
<evidence type="ECO:0000256" key="1">
    <source>
        <dbReference type="ARBA" id="ARBA00001946"/>
    </source>
</evidence>
<sequence>MLRLIPAPLHRGGLIVAHRLRLVWWRIVRPTLNGCRVIAFDLDGRVLLVRHSYGSGRWMLPGGGFGRHEDVIAAARRELKEEVHCDLAHPVVVAVVEEPLSGAINRVHLIAGRTQGVPRADGREIIAAAYFSPDDLPVALATSVAAGLPQWVTAAEAALSRPPVDR</sequence>
<dbReference type="AlphaFoldDB" id="A0A2N0H772"/>
<dbReference type="PANTHER" id="PTHR43046">
    <property type="entry name" value="GDP-MANNOSE MANNOSYL HYDROLASE"/>
    <property type="match status" value="1"/>
</dbReference>
<dbReference type="Proteomes" id="UP000232587">
    <property type="component" value="Unassembled WGS sequence"/>
</dbReference>
<dbReference type="GO" id="GO:0016787">
    <property type="term" value="F:hydrolase activity"/>
    <property type="evidence" value="ECO:0007669"/>
    <property type="project" value="UniProtKB-KW"/>
</dbReference>
<proteinExistence type="predicted"/>
<dbReference type="InterPro" id="IPR000086">
    <property type="entry name" value="NUDIX_hydrolase_dom"/>
</dbReference>
<keyword evidence="2" id="KW-0378">Hydrolase</keyword>
<feature type="domain" description="Nudix hydrolase" evidence="3">
    <location>
        <begin position="30"/>
        <end position="153"/>
    </location>
</feature>
<dbReference type="OrthoDB" id="8480561at2"/>